<dbReference type="PANTHER" id="PTHR45935:SF15">
    <property type="entry name" value="SCAN BOX DOMAIN-CONTAINING PROTEIN"/>
    <property type="match status" value="1"/>
</dbReference>
<evidence type="ECO:0000313" key="3">
    <source>
        <dbReference type="Proteomes" id="UP000504617"/>
    </source>
</evidence>
<dbReference type="Proteomes" id="UP000504617">
    <property type="component" value="Unplaced"/>
</dbReference>
<name>A0A6I9YGF6_9SAUR</name>
<protein>
    <submittedName>
        <fullName evidence="4">Zinc finger and SCAN domain-containing protein 12-like</fullName>
    </submittedName>
</protein>
<dbReference type="Gene3D" id="1.10.4020.10">
    <property type="entry name" value="DNA breaking-rejoining enzymes"/>
    <property type="match status" value="1"/>
</dbReference>
<organism evidence="3 4">
    <name type="scientific">Thamnophis sirtalis</name>
    <dbReference type="NCBI Taxonomy" id="35019"/>
    <lineage>
        <taxon>Eukaryota</taxon>
        <taxon>Metazoa</taxon>
        <taxon>Chordata</taxon>
        <taxon>Craniata</taxon>
        <taxon>Vertebrata</taxon>
        <taxon>Euteleostomi</taxon>
        <taxon>Lepidosauria</taxon>
        <taxon>Squamata</taxon>
        <taxon>Bifurcata</taxon>
        <taxon>Unidentata</taxon>
        <taxon>Episquamata</taxon>
        <taxon>Toxicofera</taxon>
        <taxon>Serpentes</taxon>
        <taxon>Colubroidea</taxon>
        <taxon>Colubridae</taxon>
        <taxon>Natricinae</taxon>
        <taxon>Thamnophis</taxon>
    </lineage>
</organism>
<dbReference type="SUPFAM" id="SSF47353">
    <property type="entry name" value="Retrovirus capsid dimerization domain-like"/>
    <property type="match status" value="1"/>
</dbReference>
<dbReference type="InterPro" id="IPR050916">
    <property type="entry name" value="SCAN-C2H2_zinc_finger"/>
</dbReference>
<keyword evidence="1" id="KW-0539">Nucleus</keyword>
<dbReference type="InterPro" id="IPR038269">
    <property type="entry name" value="SCAN_sf"/>
</dbReference>
<keyword evidence="3" id="KW-1185">Reference proteome</keyword>
<gene>
    <name evidence="4" type="primary">LOC106549777</name>
</gene>
<evidence type="ECO:0000256" key="1">
    <source>
        <dbReference type="ARBA" id="ARBA00023242"/>
    </source>
</evidence>
<reference evidence="4" key="1">
    <citation type="submission" date="2025-08" db="UniProtKB">
        <authorList>
            <consortium name="RefSeq"/>
        </authorList>
    </citation>
    <scope>IDENTIFICATION</scope>
    <source>
        <tissue evidence="4">Skeletal muscle</tissue>
    </source>
</reference>
<proteinExistence type="predicted"/>
<sequence length="327" mass="37389">MKRHLEIYKIPWSCVTGREKMETQPLASERTGKGLSAVQPGCCEARTRQKILEEQTIMHSEVQPWNLRSLHYQEAEGPRGLCSRLHNFCKRWLRPERHTKAQMLDLVVLEQLMALLSPEMESWVRECGAETSSQAVALAEGFLLSQVEELKEQLKLQSFAVEIRGPEGRKNPSNPSQELLFRRISQEDPSQDISGGKSQMKLSALYDGDERMVEPPTQFFFSYEGYGEEEDEDFRKVLQMVSCGYNTKNPIILMEAESDDRNQSNKGVRPVLRCIALLYAESANAKYSELTVLRGSWQVGCAKKYESMPAVLRYIQIVFQVRENPSS</sequence>
<dbReference type="SMART" id="SM00431">
    <property type="entry name" value="SCAN"/>
    <property type="match status" value="1"/>
</dbReference>
<dbReference type="PANTHER" id="PTHR45935">
    <property type="entry name" value="PROTEIN ZBED8-RELATED"/>
    <property type="match status" value="1"/>
</dbReference>
<dbReference type="FunFam" id="1.10.4020.10:FF:000005">
    <property type="entry name" value="Uncharacterized protein"/>
    <property type="match status" value="1"/>
</dbReference>
<dbReference type="OrthoDB" id="6077919at2759"/>
<dbReference type="AlphaFoldDB" id="A0A6I9YGF6"/>
<dbReference type="KEGG" id="tsr:106549777"/>
<dbReference type="InterPro" id="IPR003309">
    <property type="entry name" value="SCAN_dom"/>
</dbReference>
<dbReference type="RefSeq" id="XP_013922990.1">
    <property type="nucleotide sequence ID" value="XM_014067515.1"/>
</dbReference>
<evidence type="ECO:0000313" key="4">
    <source>
        <dbReference type="RefSeq" id="XP_013922990.1"/>
    </source>
</evidence>
<dbReference type="PROSITE" id="PS50804">
    <property type="entry name" value="SCAN_BOX"/>
    <property type="match status" value="1"/>
</dbReference>
<evidence type="ECO:0000259" key="2">
    <source>
        <dbReference type="PROSITE" id="PS50804"/>
    </source>
</evidence>
<dbReference type="Pfam" id="PF02023">
    <property type="entry name" value="SCAN"/>
    <property type="match status" value="1"/>
</dbReference>
<feature type="domain" description="SCAN box" evidence="2">
    <location>
        <begin position="67"/>
        <end position="142"/>
    </location>
</feature>
<accession>A0A6I9YGF6</accession>
<dbReference type="CDD" id="cd07936">
    <property type="entry name" value="SCAN"/>
    <property type="match status" value="1"/>
</dbReference>
<dbReference type="GeneID" id="106549777"/>